<dbReference type="GO" id="GO:0005840">
    <property type="term" value="C:ribosome"/>
    <property type="evidence" value="ECO:0007669"/>
    <property type="project" value="UniProtKB-KW"/>
</dbReference>
<dbReference type="EMBL" id="DQ158856">
    <property type="protein sequence ID" value="ABA27232.1"/>
    <property type="molecule type" value="Genomic_DNA"/>
</dbReference>
<evidence type="ECO:0000256" key="1">
    <source>
        <dbReference type="ARBA" id="ARBA00010761"/>
    </source>
</evidence>
<dbReference type="Gene3D" id="3.30.1140.32">
    <property type="entry name" value="Ribosomal protein S3, C-terminal domain"/>
    <property type="match status" value="1"/>
</dbReference>
<sequence length="262" mass="31541">MTQEVINFSIKNLFKIIFKYNRFLKFYLYKKNENFFFVLYLKSCRFNPKYYFSTLRNKSLKILNRGNLDISTLKNLSHIKKFFKKNCRFHYHQKLHCSFTKKLKNKLTLTKNIISHLFFINSNKLKILYKNYKSSNISTMTQSSRMKEAFNYTNKSFRSIIFNTLRFLINSGVRGCMIKLKGVYRSKRTKTFKFRRGLISHSGIQNNDWIDSDSFYLNKKRGTLGINIKIMKKERKNYFLNKKHLVPGKIRRKSSILLLKNK</sequence>
<accession>Q3LWD3</accession>
<dbReference type="RefSeq" id="XP_001712844.1">
    <property type="nucleotide sequence ID" value="XM_001712792.1"/>
</dbReference>
<gene>
    <name evidence="4" type="primary">rps3</name>
</gene>
<dbReference type="GO" id="GO:1990904">
    <property type="term" value="C:ribonucleoprotein complex"/>
    <property type="evidence" value="ECO:0007669"/>
    <property type="project" value="UniProtKB-KW"/>
</dbReference>
<keyword evidence="3" id="KW-0687">Ribonucleoprotein</keyword>
<comment type="similarity">
    <text evidence="1">Belongs to the universal ribosomal protein uS3 family.</text>
</comment>
<dbReference type="Proteomes" id="UP000243425">
    <property type="component" value="Nucleomorph 1"/>
</dbReference>
<keyword evidence="4" id="KW-0542">Nucleomorph</keyword>
<evidence type="ECO:0000313" key="5">
    <source>
        <dbReference type="Proteomes" id="UP000243425"/>
    </source>
</evidence>
<protein>
    <submittedName>
        <fullName evidence="4">Ribosomal protein S3</fullName>
    </submittedName>
</protein>
<name>Q3LWD3_BIGNA</name>
<dbReference type="GeneID" id="5788441"/>
<dbReference type="AlphaFoldDB" id="Q3LWD3"/>
<evidence type="ECO:0000313" key="4">
    <source>
        <dbReference type="EMBL" id="ABA27232.1"/>
    </source>
</evidence>
<evidence type="ECO:0000256" key="3">
    <source>
        <dbReference type="ARBA" id="ARBA00023274"/>
    </source>
</evidence>
<reference evidence="4 5" key="1">
    <citation type="journal article" date="2006" name="Proc. Natl. Acad. Sci. U.S.A.">
        <title>Complete nucleotide sequence of the chlorarachniophyte nucleomorph: nature's smallest nucleus.</title>
        <authorList>
            <person name="Gilson P.R."/>
            <person name="Su V."/>
            <person name="Slamovits C.H."/>
            <person name="Reith M.E."/>
            <person name="Keeling P.J."/>
            <person name="McFadden G.I."/>
        </authorList>
    </citation>
    <scope>NUCLEOTIDE SEQUENCE [LARGE SCALE GENOMIC DNA]</scope>
    <source>
        <strain evidence="5">CCMP621</strain>
    </source>
</reference>
<dbReference type="SUPFAM" id="SSF54821">
    <property type="entry name" value="Ribosomal protein S3 C-terminal domain"/>
    <property type="match status" value="1"/>
</dbReference>
<dbReference type="InterPro" id="IPR036419">
    <property type="entry name" value="Ribosomal_S3_C_sf"/>
</dbReference>
<organism evidence="4 5">
    <name type="scientific">Bigelowiella natans</name>
    <name type="common">Pedinomonas minutissima</name>
    <name type="synonym">Chlorarachnion sp. (strain CCMP621)</name>
    <dbReference type="NCBI Taxonomy" id="227086"/>
    <lineage>
        <taxon>Eukaryota</taxon>
        <taxon>Sar</taxon>
        <taxon>Rhizaria</taxon>
        <taxon>Cercozoa</taxon>
        <taxon>Chlorarachniophyceae</taxon>
        <taxon>Bigelowiella</taxon>
    </lineage>
</organism>
<proteinExistence type="inferred from homology"/>
<evidence type="ECO:0000256" key="2">
    <source>
        <dbReference type="ARBA" id="ARBA00022980"/>
    </source>
</evidence>
<geneLocation type="nucleomorph" evidence="4"/>
<keyword evidence="2 4" id="KW-0689">Ribosomal protein</keyword>